<dbReference type="GO" id="GO:0005886">
    <property type="term" value="C:plasma membrane"/>
    <property type="evidence" value="ECO:0007669"/>
    <property type="project" value="UniProtKB-SubCell"/>
</dbReference>
<feature type="transmembrane region" description="Helical" evidence="10">
    <location>
        <begin position="124"/>
        <end position="146"/>
    </location>
</feature>
<evidence type="ECO:0000256" key="10">
    <source>
        <dbReference type="RuleBase" id="RU351113"/>
    </source>
</evidence>
<dbReference type="SMR" id="A0A7M7Q0B5"/>
<dbReference type="InParanoid" id="A0A7M7Q0B5"/>
<feature type="transmembrane region" description="Helical" evidence="10">
    <location>
        <begin position="183"/>
        <end position="211"/>
    </location>
</feature>
<evidence type="ECO:0000313" key="11">
    <source>
        <dbReference type="EnsemblMetazoa" id="XP_031777527"/>
    </source>
</evidence>
<keyword evidence="12" id="KW-1185">Reference proteome</keyword>
<comment type="similarity">
    <text evidence="10">Belongs to the insect chemoreceptor superfamily. Heteromeric odorant receptor channel (TC 1.A.69) family.</text>
</comment>
<evidence type="ECO:0000256" key="1">
    <source>
        <dbReference type="ARBA" id="ARBA00004651"/>
    </source>
</evidence>
<dbReference type="InterPro" id="IPR004117">
    <property type="entry name" value="7tm6_olfct_rcpt"/>
</dbReference>
<dbReference type="PANTHER" id="PTHR21137">
    <property type="entry name" value="ODORANT RECEPTOR"/>
    <property type="match status" value="1"/>
</dbReference>
<dbReference type="RefSeq" id="XP_031777527.1">
    <property type="nucleotide sequence ID" value="XM_031921667.1"/>
</dbReference>
<proteinExistence type="inferred from homology"/>
<evidence type="ECO:0000256" key="2">
    <source>
        <dbReference type="ARBA" id="ARBA00022475"/>
    </source>
</evidence>
<dbReference type="GO" id="GO:0004984">
    <property type="term" value="F:olfactory receptor activity"/>
    <property type="evidence" value="ECO:0007669"/>
    <property type="project" value="InterPro"/>
</dbReference>
<keyword evidence="2" id="KW-1003">Cell membrane</keyword>
<name>A0A7M7Q0B5_NASVI</name>
<evidence type="ECO:0000256" key="5">
    <source>
        <dbReference type="ARBA" id="ARBA00022725"/>
    </source>
</evidence>
<keyword evidence="4 10" id="KW-0812">Transmembrane</keyword>
<evidence type="ECO:0000256" key="9">
    <source>
        <dbReference type="ARBA" id="ARBA00023224"/>
    </source>
</evidence>
<keyword evidence="9 10" id="KW-0807">Transducer</keyword>
<dbReference type="PANTHER" id="PTHR21137:SF35">
    <property type="entry name" value="ODORANT RECEPTOR 19A-RELATED"/>
    <property type="match status" value="1"/>
</dbReference>
<dbReference type="GO" id="GO:0005549">
    <property type="term" value="F:odorant binding"/>
    <property type="evidence" value="ECO:0007669"/>
    <property type="project" value="InterPro"/>
</dbReference>
<protein>
    <recommendedName>
        <fullName evidence="10">Odorant receptor</fullName>
    </recommendedName>
</protein>
<dbReference type="EnsemblMetazoa" id="XM_031921667">
    <property type="protein sequence ID" value="XP_031777527"/>
    <property type="gene ID" value="GeneID_100463156"/>
</dbReference>
<keyword evidence="8 10" id="KW-0675">Receptor</keyword>
<evidence type="ECO:0000256" key="3">
    <source>
        <dbReference type="ARBA" id="ARBA00022606"/>
    </source>
</evidence>
<comment type="caution">
    <text evidence="10">Lacks conserved residue(s) required for the propagation of feature annotation.</text>
</comment>
<evidence type="ECO:0000256" key="6">
    <source>
        <dbReference type="ARBA" id="ARBA00022989"/>
    </source>
</evidence>
<evidence type="ECO:0000256" key="8">
    <source>
        <dbReference type="ARBA" id="ARBA00023170"/>
    </source>
</evidence>
<comment type="subcellular location">
    <subcellularLocation>
        <location evidence="1 10">Cell membrane</location>
        <topology evidence="1 10">Multi-pass membrane protein</topology>
    </subcellularLocation>
</comment>
<keyword evidence="6 10" id="KW-1133">Transmembrane helix</keyword>
<keyword evidence="5 10" id="KW-0552">Olfaction</keyword>
<reference evidence="11" key="1">
    <citation type="submission" date="2021-01" db="UniProtKB">
        <authorList>
            <consortium name="EnsemblMetazoa"/>
        </authorList>
    </citation>
    <scope>IDENTIFICATION</scope>
</reference>
<dbReference type="OrthoDB" id="8185860at2759"/>
<dbReference type="Proteomes" id="UP000002358">
    <property type="component" value="Chromosome 1"/>
</dbReference>
<evidence type="ECO:0000256" key="7">
    <source>
        <dbReference type="ARBA" id="ARBA00023136"/>
    </source>
</evidence>
<dbReference type="Pfam" id="PF02949">
    <property type="entry name" value="7tm_6"/>
    <property type="match status" value="1"/>
</dbReference>
<dbReference type="GO" id="GO:0007165">
    <property type="term" value="P:signal transduction"/>
    <property type="evidence" value="ECO:0007669"/>
    <property type="project" value="UniProtKB-KW"/>
</dbReference>
<sequence>MEREPIKYEDISRLYYRLFRTMGILPSSSSRRTTLLRVYFHVTIVLYYSMSMFDGLRMLGHNDIEIEYVFEEVVIHGICARFLILSCRREELAELLLSCEKLWRMLKPGEDRVVKSYEKIARYLAHYITWTTLVAIFFYIVAARIVKLPPAEVNGTERRMLPFRFYVDVQRQPWYDIVTVLEIVVVLNIAMIVSTIETTGPFLITMACGYLRSIRNRLLAIADEAEGRGEISRLSTIRVVSCVKFHQKIMRFCQDIEKLTSSVLLVQVVCTAYNISLVGFRILKNDPNAVKFVPLLLLNLLQLFTAQWIPEHLLSETMAFRQSKAIANAAYSASLLHPEYEPRANRALLFVMLRANRPVQITAGGYMKLSLETFKRMLTSALSFFTVLRSINDGAGDEGE</sequence>
<keyword evidence="7 10" id="KW-0472">Membrane</keyword>
<dbReference type="GeneID" id="100463156"/>
<evidence type="ECO:0000256" key="4">
    <source>
        <dbReference type="ARBA" id="ARBA00022692"/>
    </source>
</evidence>
<keyword evidence="3 10" id="KW-0716">Sensory transduction</keyword>
<dbReference type="CTD" id="100463156"/>
<accession>A0A7M7Q0B5</accession>
<organism evidence="11 12">
    <name type="scientific">Nasonia vitripennis</name>
    <name type="common">Parasitic wasp</name>
    <dbReference type="NCBI Taxonomy" id="7425"/>
    <lineage>
        <taxon>Eukaryota</taxon>
        <taxon>Metazoa</taxon>
        <taxon>Ecdysozoa</taxon>
        <taxon>Arthropoda</taxon>
        <taxon>Hexapoda</taxon>
        <taxon>Insecta</taxon>
        <taxon>Pterygota</taxon>
        <taxon>Neoptera</taxon>
        <taxon>Endopterygota</taxon>
        <taxon>Hymenoptera</taxon>
        <taxon>Apocrita</taxon>
        <taxon>Proctotrupomorpha</taxon>
        <taxon>Chalcidoidea</taxon>
        <taxon>Pteromalidae</taxon>
        <taxon>Pteromalinae</taxon>
        <taxon>Nasonia</taxon>
    </lineage>
</organism>
<evidence type="ECO:0000313" key="12">
    <source>
        <dbReference type="Proteomes" id="UP000002358"/>
    </source>
</evidence>
<dbReference type="AlphaFoldDB" id="A0A7M7Q0B5"/>